<gene>
    <name evidence="3" type="ORF">BU16DRAFT_250073</name>
</gene>
<dbReference type="GO" id="GO:0003735">
    <property type="term" value="F:structural constituent of ribosome"/>
    <property type="evidence" value="ECO:0007669"/>
    <property type="project" value="InterPro"/>
</dbReference>
<dbReference type="PANTHER" id="PTHR12534">
    <property type="entry name" value="30S RIBOSOMAL PROTEIN S2 PROKARYOTIC AND ORGANELLAR"/>
    <property type="match status" value="1"/>
</dbReference>
<feature type="compositionally biased region" description="Acidic residues" evidence="2">
    <location>
        <begin position="376"/>
        <end position="394"/>
    </location>
</feature>
<protein>
    <submittedName>
        <fullName evidence="3">Ribosomal protein S2</fullName>
    </submittedName>
</protein>
<dbReference type="InterPro" id="IPR005706">
    <property type="entry name" value="Ribosomal_uS2_bac/mit/plastid"/>
</dbReference>
<evidence type="ECO:0000313" key="3">
    <source>
        <dbReference type="EMBL" id="KAF2500537.1"/>
    </source>
</evidence>
<evidence type="ECO:0000313" key="4">
    <source>
        <dbReference type="Proteomes" id="UP000799750"/>
    </source>
</evidence>
<keyword evidence="3" id="KW-0687">Ribonucleoprotein</keyword>
<dbReference type="InterPro" id="IPR001865">
    <property type="entry name" value="Ribosomal_uS2"/>
</dbReference>
<dbReference type="SUPFAM" id="SSF52313">
    <property type="entry name" value="Ribosomal protein S2"/>
    <property type="match status" value="1"/>
</dbReference>
<dbReference type="Gene3D" id="3.40.50.10490">
    <property type="entry name" value="Glucose-6-phosphate isomerase like protein, domain 1"/>
    <property type="match status" value="1"/>
</dbReference>
<dbReference type="AlphaFoldDB" id="A0A6A6RAM2"/>
<dbReference type="InterPro" id="IPR023591">
    <property type="entry name" value="Ribosomal_uS2_flav_dom_sf"/>
</dbReference>
<name>A0A6A6RAM2_9PEZI</name>
<dbReference type="Proteomes" id="UP000799750">
    <property type="component" value="Unassembled WGS sequence"/>
</dbReference>
<reference evidence="3" key="1">
    <citation type="journal article" date="2020" name="Stud. Mycol.">
        <title>101 Dothideomycetes genomes: a test case for predicting lifestyles and emergence of pathogens.</title>
        <authorList>
            <person name="Haridas S."/>
            <person name="Albert R."/>
            <person name="Binder M."/>
            <person name="Bloem J."/>
            <person name="Labutti K."/>
            <person name="Salamov A."/>
            <person name="Andreopoulos B."/>
            <person name="Baker S."/>
            <person name="Barry K."/>
            <person name="Bills G."/>
            <person name="Bluhm B."/>
            <person name="Cannon C."/>
            <person name="Castanera R."/>
            <person name="Culley D."/>
            <person name="Daum C."/>
            <person name="Ezra D."/>
            <person name="Gonzalez J."/>
            <person name="Henrissat B."/>
            <person name="Kuo A."/>
            <person name="Liang C."/>
            <person name="Lipzen A."/>
            <person name="Lutzoni F."/>
            <person name="Magnuson J."/>
            <person name="Mondo S."/>
            <person name="Nolan M."/>
            <person name="Ohm R."/>
            <person name="Pangilinan J."/>
            <person name="Park H.-J."/>
            <person name="Ramirez L."/>
            <person name="Alfaro M."/>
            <person name="Sun H."/>
            <person name="Tritt A."/>
            <person name="Yoshinaga Y."/>
            <person name="Zwiers L.-H."/>
            <person name="Turgeon B."/>
            <person name="Goodwin S."/>
            <person name="Spatafora J."/>
            <person name="Crous P."/>
            <person name="Grigoriev I."/>
        </authorList>
    </citation>
    <scope>NUCLEOTIDE SEQUENCE</scope>
    <source>
        <strain evidence="3">CBS 269.34</strain>
    </source>
</reference>
<dbReference type="OrthoDB" id="2320368at2759"/>
<dbReference type="PRINTS" id="PR00395">
    <property type="entry name" value="RIBOSOMALS2"/>
</dbReference>
<comment type="similarity">
    <text evidence="1">Belongs to the universal ribosomal protein uS2 family.</text>
</comment>
<evidence type="ECO:0000256" key="2">
    <source>
        <dbReference type="SAM" id="MobiDB-lite"/>
    </source>
</evidence>
<dbReference type="NCBIfam" id="TIGR01011">
    <property type="entry name" value="rpsB_bact"/>
    <property type="match status" value="1"/>
</dbReference>
<dbReference type="HAMAP" id="MF_00291_B">
    <property type="entry name" value="Ribosomal_uS2_B"/>
    <property type="match status" value="1"/>
</dbReference>
<feature type="compositionally biased region" description="Polar residues" evidence="2">
    <location>
        <begin position="346"/>
        <end position="356"/>
    </location>
</feature>
<dbReference type="GO" id="GO:0006412">
    <property type="term" value="P:translation"/>
    <property type="evidence" value="ECO:0007669"/>
    <property type="project" value="InterPro"/>
</dbReference>
<dbReference type="CDD" id="cd01425">
    <property type="entry name" value="RPS2"/>
    <property type="match status" value="1"/>
</dbReference>
<sequence>MILRHVALRHARRTLTPQSLRPLKRFVSSEVESADASVQNSLDEVQAIAAHINSLTAAQAPPIDNLTPSPAQPAAVSAEAAESYLLFKHRESQFGAVGSVVAPHYQPHTLLSNPPSPSDVTLELLLASEAHQGHATALWNPANARYIHGIRQGTHIIALDQTAAHLRRAAKIVTEVARRGGLILFVGTRAGQDRCVVKAAQLAQGCHLFERWIPGSITNGQQILGKCRTKVVNEKDEEVPGFEDQLYDRSVLKPDLVVCLNPMENYVLLRECGDHSIPTIGVIDTDADPTWVTYPIPANDDSLRCIQVIGGVLGRAGEQGQKLRQQAAARGIVTYPPASDLKPPAHTSSVASQLEQTIEKRRQEAALIDRTMSAEEPQEVENKDDLEDSRDEER</sequence>
<evidence type="ECO:0000256" key="1">
    <source>
        <dbReference type="ARBA" id="ARBA00006242"/>
    </source>
</evidence>
<keyword evidence="4" id="KW-1185">Reference proteome</keyword>
<feature type="region of interest" description="Disordered" evidence="2">
    <location>
        <begin position="336"/>
        <end position="394"/>
    </location>
</feature>
<proteinExistence type="inferred from homology"/>
<keyword evidence="3" id="KW-0689">Ribosomal protein</keyword>
<dbReference type="Pfam" id="PF00318">
    <property type="entry name" value="Ribosomal_S2"/>
    <property type="match status" value="1"/>
</dbReference>
<dbReference type="GO" id="GO:0005763">
    <property type="term" value="C:mitochondrial small ribosomal subunit"/>
    <property type="evidence" value="ECO:0007669"/>
    <property type="project" value="TreeGrafter"/>
</dbReference>
<dbReference type="PANTHER" id="PTHR12534:SF0">
    <property type="entry name" value="SMALL RIBOSOMAL SUBUNIT PROTEIN US2M"/>
    <property type="match status" value="1"/>
</dbReference>
<accession>A0A6A6RAM2</accession>
<organism evidence="3 4">
    <name type="scientific">Lophium mytilinum</name>
    <dbReference type="NCBI Taxonomy" id="390894"/>
    <lineage>
        <taxon>Eukaryota</taxon>
        <taxon>Fungi</taxon>
        <taxon>Dikarya</taxon>
        <taxon>Ascomycota</taxon>
        <taxon>Pezizomycotina</taxon>
        <taxon>Dothideomycetes</taxon>
        <taxon>Pleosporomycetidae</taxon>
        <taxon>Mytilinidiales</taxon>
        <taxon>Mytilinidiaceae</taxon>
        <taxon>Lophium</taxon>
    </lineage>
</organism>
<dbReference type="EMBL" id="MU004183">
    <property type="protein sequence ID" value="KAF2500537.1"/>
    <property type="molecule type" value="Genomic_DNA"/>
</dbReference>